<proteinExistence type="predicted"/>
<dbReference type="Pfam" id="PF05787">
    <property type="entry name" value="PhoX"/>
    <property type="match status" value="1"/>
</dbReference>
<name>A0A382SWE6_9ZZZZ</name>
<protein>
    <submittedName>
        <fullName evidence="1">Uncharacterized protein</fullName>
    </submittedName>
</protein>
<accession>A0A382SWE6</accession>
<feature type="non-terminal residue" evidence="1">
    <location>
        <position position="1"/>
    </location>
</feature>
<gene>
    <name evidence="1" type="ORF">METZ01_LOCUS366746</name>
</gene>
<organism evidence="1">
    <name type="scientific">marine metagenome</name>
    <dbReference type="NCBI Taxonomy" id="408172"/>
    <lineage>
        <taxon>unclassified sequences</taxon>
        <taxon>metagenomes</taxon>
        <taxon>ecological metagenomes</taxon>
    </lineage>
</organism>
<dbReference type="InterPro" id="IPR008557">
    <property type="entry name" value="PhoX"/>
</dbReference>
<dbReference type="EMBL" id="UINC01131905">
    <property type="protein sequence ID" value="SVD13892.1"/>
    <property type="molecule type" value="Genomic_DNA"/>
</dbReference>
<feature type="non-terminal residue" evidence="1">
    <location>
        <position position="201"/>
    </location>
</feature>
<dbReference type="AlphaFoldDB" id="A0A382SWE6"/>
<sequence>VEAVADESVLVVPALHVQAGAATSRPEVLTTAHAGVAATGHVVCQGPTITWHLVICHLVRDRRQRHSNDRSISAPAPHQRTYMHISRRHFLKSAAAVTLGFQGLQRHVAFATQNEGRSAGFGPLVEDPDGILSLPADFTYRILSRTGVEMADGLLMPGAHDAMAAFQGSGGRTLLVCNHELTSGALAAGAFGPENDRLSKV</sequence>
<reference evidence="1" key="1">
    <citation type="submission" date="2018-05" db="EMBL/GenBank/DDBJ databases">
        <authorList>
            <person name="Lanie J.A."/>
            <person name="Ng W.-L."/>
            <person name="Kazmierczak K.M."/>
            <person name="Andrzejewski T.M."/>
            <person name="Davidsen T.M."/>
            <person name="Wayne K.J."/>
            <person name="Tettelin H."/>
            <person name="Glass J.I."/>
            <person name="Rusch D."/>
            <person name="Podicherti R."/>
            <person name="Tsui H.-C.T."/>
            <person name="Winkler M.E."/>
        </authorList>
    </citation>
    <scope>NUCLEOTIDE SEQUENCE</scope>
</reference>
<evidence type="ECO:0000313" key="1">
    <source>
        <dbReference type="EMBL" id="SVD13892.1"/>
    </source>
</evidence>